<dbReference type="Proteomes" id="UP000013167">
    <property type="component" value="Unassembled WGS sequence"/>
</dbReference>
<dbReference type="HOGENOM" id="CLU_1517206_0_0_11"/>
<dbReference type="EMBL" id="CAIZ01000122">
    <property type="protein sequence ID" value="CCH70109.1"/>
    <property type="molecule type" value="Genomic_DNA"/>
</dbReference>
<gene>
    <name evidence="1" type="ORF">BN10_520010</name>
</gene>
<dbReference type="STRING" id="1193181.BN10_520010"/>
<sequence length="177" mass="19477">MTRGLANTAPGDPGSIARLATAAGVVQRRLATLDPPKPPVTDDLPRRLDRVHRELDRQRCSLDRARTTAAAELGTVGEALRTHADELSTTHASLRAVLDRAAVRGLVLEDRHLRPEPGIRGTVDVQHEVDLDDELSLLEAQLQSLIRDAARRRARLEDVLRGSMTRVAEESARLRRG</sequence>
<keyword evidence="2" id="KW-1185">Reference proteome</keyword>
<evidence type="ECO:0000313" key="2">
    <source>
        <dbReference type="Proteomes" id="UP000013167"/>
    </source>
</evidence>
<proteinExistence type="predicted"/>
<dbReference type="RefSeq" id="WP_010849965.1">
    <property type="nucleotide sequence ID" value="NZ_HF570956.1"/>
</dbReference>
<organism evidence="1 2">
    <name type="scientific">Phycicoccus elongatus Lp2</name>
    <dbReference type="NCBI Taxonomy" id="1193181"/>
    <lineage>
        <taxon>Bacteria</taxon>
        <taxon>Bacillati</taxon>
        <taxon>Actinomycetota</taxon>
        <taxon>Actinomycetes</taxon>
        <taxon>Micrococcales</taxon>
        <taxon>Intrasporangiaceae</taxon>
        <taxon>Phycicoccus</taxon>
    </lineage>
</organism>
<dbReference type="AlphaFoldDB" id="N0E4V2"/>
<comment type="caution">
    <text evidence="1">The sequence shown here is derived from an EMBL/GenBank/DDBJ whole genome shotgun (WGS) entry which is preliminary data.</text>
</comment>
<accession>N0E4V2</accession>
<name>N0E4V2_9MICO</name>
<protein>
    <submittedName>
        <fullName evidence="1">Uncharacterized protein</fullName>
    </submittedName>
</protein>
<dbReference type="eggNOG" id="ENOG5031Y0M">
    <property type="taxonomic scope" value="Bacteria"/>
</dbReference>
<evidence type="ECO:0000313" key="1">
    <source>
        <dbReference type="EMBL" id="CCH70109.1"/>
    </source>
</evidence>
<reference evidence="1 2" key="1">
    <citation type="journal article" date="2013" name="ISME J.">
        <title>A metabolic model for members of the genus Tetrasphaera involved in enhanced biological phosphorus removal.</title>
        <authorList>
            <person name="Kristiansen R."/>
            <person name="Nguyen H.T.T."/>
            <person name="Saunders A.M."/>
            <person name="Nielsen J.L."/>
            <person name="Wimmer R."/>
            <person name="Le V.Q."/>
            <person name="McIlroy S.J."/>
            <person name="Petrovski S."/>
            <person name="Seviour R.J."/>
            <person name="Calteau A."/>
            <person name="Nielsen K.L."/>
            <person name="Nielsen P.H."/>
        </authorList>
    </citation>
    <scope>NUCLEOTIDE SEQUENCE [LARGE SCALE GENOMIC DNA]</scope>
    <source>
        <strain evidence="1 2">Lp2</strain>
    </source>
</reference>